<evidence type="ECO:0000313" key="2">
    <source>
        <dbReference type="Proteomes" id="UP001595796"/>
    </source>
</evidence>
<accession>A0ABV9Z347</accession>
<dbReference type="PANTHER" id="PTHR22603">
    <property type="entry name" value="CHOLINE/ETHANOALAMINE KINASE"/>
    <property type="match status" value="1"/>
</dbReference>
<dbReference type="InterPro" id="IPR011009">
    <property type="entry name" value="Kinase-like_dom_sf"/>
</dbReference>
<name>A0ABV9Z347_9HYPH</name>
<dbReference type="Gene3D" id="3.30.200.20">
    <property type="entry name" value="Phosphorylase Kinase, domain 1"/>
    <property type="match status" value="1"/>
</dbReference>
<proteinExistence type="predicted"/>
<dbReference type="EMBL" id="JBHSJF010000006">
    <property type="protein sequence ID" value="MFC5068904.1"/>
    <property type="molecule type" value="Genomic_DNA"/>
</dbReference>
<protein>
    <submittedName>
        <fullName evidence="1">Phosphotransferase</fullName>
    </submittedName>
</protein>
<dbReference type="RefSeq" id="WP_114956915.1">
    <property type="nucleotide sequence ID" value="NZ_JBHSJF010000006.1"/>
</dbReference>
<dbReference type="Gene3D" id="3.90.1200.10">
    <property type="match status" value="1"/>
</dbReference>
<sequence>MKQIGDAATDAERAIEGVLAKMPAWAGEPIRYQPVSGGISNANWRVSVDGHEIDYFVKVPGRGTEMFIERNAANNASRRAHESGVGARVVDFLVDDGIEIFQFVEGYRASTNLDFMRPTVRMNALKGLKAFNDSPRLDLTKTIFDLIDEHLHQIAELDGYEPPDFAWLKAQYENARAAVSASGLDLVPCMNDTLAGNFMLGPDDEVMLVDFEYASNNDRAYELANWFGEMFFPRTVERELVEAYYGSCTPQIEARIAVMKALADLKWSSWAMVQERVSAIDFDFHKYGVWKHMRARTVMHHPDWPEWLRSL</sequence>
<dbReference type="Pfam" id="PF01633">
    <property type="entry name" value="Choline_kinase"/>
    <property type="match status" value="1"/>
</dbReference>
<gene>
    <name evidence="1" type="ORF">ACFPFW_12885</name>
</gene>
<reference evidence="2" key="1">
    <citation type="journal article" date="2019" name="Int. J. Syst. Evol. Microbiol.">
        <title>The Global Catalogue of Microorganisms (GCM) 10K type strain sequencing project: providing services to taxonomists for standard genome sequencing and annotation.</title>
        <authorList>
            <consortium name="The Broad Institute Genomics Platform"/>
            <consortium name="The Broad Institute Genome Sequencing Center for Infectious Disease"/>
            <person name="Wu L."/>
            <person name="Ma J."/>
        </authorList>
    </citation>
    <scope>NUCLEOTIDE SEQUENCE [LARGE SCALE GENOMIC DNA]</scope>
    <source>
        <strain evidence="2">CGMCC 1.16444</strain>
    </source>
</reference>
<dbReference type="PANTHER" id="PTHR22603:SF66">
    <property type="entry name" value="ETHANOLAMINE KINASE"/>
    <property type="match status" value="1"/>
</dbReference>
<keyword evidence="2" id="KW-1185">Reference proteome</keyword>
<organism evidence="1 2">
    <name type="scientific">Flaviflagellibacter deserti</name>
    <dbReference type="NCBI Taxonomy" id="2267266"/>
    <lineage>
        <taxon>Bacteria</taxon>
        <taxon>Pseudomonadati</taxon>
        <taxon>Pseudomonadota</taxon>
        <taxon>Alphaproteobacteria</taxon>
        <taxon>Hyphomicrobiales</taxon>
        <taxon>Flaviflagellibacter</taxon>
    </lineage>
</organism>
<dbReference type="SUPFAM" id="SSF56112">
    <property type="entry name" value="Protein kinase-like (PK-like)"/>
    <property type="match status" value="1"/>
</dbReference>
<dbReference type="CDD" id="cd05151">
    <property type="entry name" value="ChoK-like"/>
    <property type="match status" value="1"/>
</dbReference>
<dbReference type="Proteomes" id="UP001595796">
    <property type="component" value="Unassembled WGS sequence"/>
</dbReference>
<evidence type="ECO:0000313" key="1">
    <source>
        <dbReference type="EMBL" id="MFC5068904.1"/>
    </source>
</evidence>
<comment type="caution">
    <text evidence="1">The sequence shown here is derived from an EMBL/GenBank/DDBJ whole genome shotgun (WGS) entry which is preliminary data.</text>
</comment>